<dbReference type="Gene3D" id="2.20.25.110">
    <property type="entry name" value="S-adenosyl-L-methionine-dependent methyltransferases"/>
    <property type="match status" value="1"/>
</dbReference>
<accession>A0A845USX7</accession>
<keyword evidence="1" id="KW-0808">Transferase</keyword>
<name>A0A845USX7_9GAMM</name>
<proteinExistence type="predicted"/>
<dbReference type="GO" id="GO:0008168">
    <property type="term" value="F:methyltransferase activity"/>
    <property type="evidence" value="ECO:0007669"/>
    <property type="project" value="UniProtKB-KW"/>
</dbReference>
<dbReference type="CDD" id="cd02440">
    <property type="entry name" value="AdoMet_MTases"/>
    <property type="match status" value="1"/>
</dbReference>
<gene>
    <name evidence="1" type="ORF">G3I74_02800</name>
</gene>
<dbReference type="RefSeq" id="WP_164210052.1">
    <property type="nucleotide sequence ID" value="NZ_JAAGSC010000031.1"/>
</dbReference>
<evidence type="ECO:0000313" key="1">
    <source>
        <dbReference type="EMBL" id="NDY94657.1"/>
    </source>
</evidence>
<comment type="caution">
    <text evidence="1">The sequence shown here is derived from an EMBL/GenBank/DDBJ whole genome shotgun (WGS) entry which is preliminary data.</text>
</comment>
<keyword evidence="1" id="KW-0489">Methyltransferase</keyword>
<dbReference type="PANTHER" id="PTHR37211:SF1">
    <property type="entry name" value="EXPRESSED PROTEIN"/>
    <property type="match status" value="1"/>
</dbReference>
<dbReference type="Proteomes" id="UP000484885">
    <property type="component" value="Unassembled WGS sequence"/>
</dbReference>
<dbReference type="AlphaFoldDB" id="A0A845USX7"/>
<evidence type="ECO:0000313" key="2">
    <source>
        <dbReference type="Proteomes" id="UP000484885"/>
    </source>
</evidence>
<dbReference type="GO" id="GO:0032259">
    <property type="term" value="P:methylation"/>
    <property type="evidence" value="ECO:0007669"/>
    <property type="project" value="UniProtKB-KW"/>
</dbReference>
<dbReference type="EMBL" id="JAAGSC010000031">
    <property type="protein sequence ID" value="NDY94657.1"/>
    <property type="molecule type" value="Genomic_DNA"/>
</dbReference>
<dbReference type="Gene3D" id="3.40.50.150">
    <property type="entry name" value="Vaccinia Virus protein VP39"/>
    <property type="match status" value="1"/>
</dbReference>
<reference evidence="1 2" key="1">
    <citation type="submission" date="2020-02" db="EMBL/GenBank/DDBJ databases">
        <authorList>
            <person name="Zhang X.-Y."/>
        </authorList>
    </citation>
    <scope>NUCLEOTIDE SEQUENCE [LARGE SCALE GENOMIC DNA]</scope>
    <source>
        <strain evidence="1 2">C33</strain>
    </source>
</reference>
<keyword evidence="2" id="KW-1185">Reference proteome</keyword>
<protein>
    <submittedName>
        <fullName evidence="1">Class I SAM-dependent methyltransferase</fullName>
    </submittedName>
</protein>
<dbReference type="PANTHER" id="PTHR37211">
    <property type="entry name" value="EXPRESSED PROTEIN"/>
    <property type="match status" value="1"/>
</dbReference>
<dbReference type="InterPro" id="IPR029063">
    <property type="entry name" value="SAM-dependent_MTases_sf"/>
</dbReference>
<sequence length="284" mass="32554">MAKSSVKKKSTLAEQADRHVLYEASVQDPEAELEFVAETYQALAGRPLKRIREDFCGTANTACAWVRMDRANEAVGVDLDADVLEWGRRHHLASLKSSARERVELIESNVLEVVTAPVDAILAMNFSYYLFTRRDLLRAYFERARAGLKEDGVLFLDAFGGYDAHREIEERTEYDDFTYVWDQASFDPIHHHMTCRIHFEFPDDSTLHSAFEYHWRLWTLPEIREVLLEAGFEKATVYWEGTDEETGEGDGVYTPSEIGDADAGWIAYIVAEKTSGQRINREKK</sequence>
<organism evidence="1 2">
    <name type="scientific">Wenzhouxiangella limi</name>
    <dbReference type="NCBI Taxonomy" id="2707351"/>
    <lineage>
        <taxon>Bacteria</taxon>
        <taxon>Pseudomonadati</taxon>
        <taxon>Pseudomonadota</taxon>
        <taxon>Gammaproteobacteria</taxon>
        <taxon>Chromatiales</taxon>
        <taxon>Wenzhouxiangellaceae</taxon>
        <taxon>Wenzhouxiangella</taxon>
    </lineage>
</organism>
<dbReference type="SUPFAM" id="SSF53335">
    <property type="entry name" value="S-adenosyl-L-methionine-dependent methyltransferases"/>
    <property type="match status" value="1"/>
</dbReference>